<dbReference type="Pfam" id="PF00512">
    <property type="entry name" value="HisKA"/>
    <property type="match status" value="1"/>
</dbReference>
<dbReference type="InterPro" id="IPR001789">
    <property type="entry name" value="Sig_transdc_resp-reg_receiver"/>
</dbReference>
<organism evidence="9 10">
    <name type="scientific">Ramlibacter alkalitolerans</name>
    <dbReference type="NCBI Taxonomy" id="2039631"/>
    <lineage>
        <taxon>Bacteria</taxon>
        <taxon>Pseudomonadati</taxon>
        <taxon>Pseudomonadota</taxon>
        <taxon>Betaproteobacteria</taxon>
        <taxon>Burkholderiales</taxon>
        <taxon>Comamonadaceae</taxon>
        <taxon>Ramlibacter</taxon>
    </lineage>
</organism>
<dbReference type="PRINTS" id="PR00344">
    <property type="entry name" value="BCTRLSENSOR"/>
</dbReference>
<evidence type="ECO:0000256" key="2">
    <source>
        <dbReference type="ARBA" id="ARBA00012438"/>
    </source>
</evidence>
<protein>
    <recommendedName>
        <fullName evidence="2">histidine kinase</fullName>
        <ecNumber evidence="2">2.7.13.3</ecNumber>
    </recommendedName>
</protein>
<feature type="domain" description="Response regulatory" evidence="8">
    <location>
        <begin position="511"/>
        <end position="627"/>
    </location>
</feature>
<dbReference type="SMART" id="SM00387">
    <property type="entry name" value="HATPase_c"/>
    <property type="match status" value="1"/>
</dbReference>
<dbReference type="SMART" id="SM00448">
    <property type="entry name" value="REC"/>
    <property type="match status" value="1"/>
</dbReference>
<name>A0ABS1JQF0_9BURK</name>
<dbReference type="NCBIfam" id="TIGR00229">
    <property type="entry name" value="sensory_box"/>
    <property type="match status" value="1"/>
</dbReference>
<dbReference type="Gene3D" id="3.30.450.20">
    <property type="entry name" value="PAS domain"/>
    <property type="match status" value="2"/>
</dbReference>
<dbReference type="Gene3D" id="3.30.565.10">
    <property type="entry name" value="Histidine kinase-like ATPase, C-terminal domain"/>
    <property type="match status" value="1"/>
</dbReference>
<keyword evidence="5" id="KW-0418">Kinase</keyword>
<keyword evidence="4" id="KW-0808">Transferase</keyword>
<evidence type="ECO:0000313" key="10">
    <source>
        <dbReference type="Proteomes" id="UP000622707"/>
    </source>
</evidence>
<dbReference type="SMART" id="SM00091">
    <property type="entry name" value="PAS"/>
    <property type="match status" value="2"/>
</dbReference>
<comment type="caution">
    <text evidence="9">The sequence shown here is derived from an EMBL/GenBank/DDBJ whole genome shotgun (WGS) entry which is preliminary data.</text>
</comment>
<dbReference type="SUPFAM" id="SSF47384">
    <property type="entry name" value="Homodimeric domain of signal transducing histidine kinase"/>
    <property type="match status" value="1"/>
</dbReference>
<evidence type="ECO:0000256" key="1">
    <source>
        <dbReference type="ARBA" id="ARBA00000085"/>
    </source>
</evidence>
<accession>A0ABS1JQF0</accession>
<dbReference type="Gene3D" id="3.40.50.2300">
    <property type="match status" value="1"/>
</dbReference>
<dbReference type="Pfam" id="PF13426">
    <property type="entry name" value="PAS_9"/>
    <property type="match status" value="1"/>
</dbReference>
<evidence type="ECO:0000259" key="7">
    <source>
        <dbReference type="PROSITE" id="PS50109"/>
    </source>
</evidence>
<gene>
    <name evidence="9" type="ORF">JI746_15375</name>
</gene>
<dbReference type="PROSITE" id="PS50110">
    <property type="entry name" value="RESPONSE_REGULATORY"/>
    <property type="match status" value="1"/>
</dbReference>
<proteinExistence type="predicted"/>
<dbReference type="InterPro" id="IPR035965">
    <property type="entry name" value="PAS-like_dom_sf"/>
</dbReference>
<dbReference type="InterPro" id="IPR003661">
    <property type="entry name" value="HisK_dim/P_dom"/>
</dbReference>
<dbReference type="InterPro" id="IPR003594">
    <property type="entry name" value="HATPase_dom"/>
</dbReference>
<dbReference type="RefSeq" id="WP_201690663.1">
    <property type="nucleotide sequence ID" value="NZ_JAEQND010000008.1"/>
</dbReference>
<dbReference type="InterPro" id="IPR004358">
    <property type="entry name" value="Sig_transdc_His_kin-like_C"/>
</dbReference>
<dbReference type="EC" id="2.7.13.3" evidence="2"/>
<dbReference type="PANTHER" id="PTHR43047:SF72">
    <property type="entry name" value="OSMOSENSING HISTIDINE PROTEIN KINASE SLN1"/>
    <property type="match status" value="1"/>
</dbReference>
<evidence type="ECO:0000256" key="3">
    <source>
        <dbReference type="ARBA" id="ARBA00022553"/>
    </source>
</evidence>
<dbReference type="SMART" id="SM00388">
    <property type="entry name" value="HisKA"/>
    <property type="match status" value="1"/>
</dbReference>
<reference evidence="9 10" key="1">
    <citation type="journal article" date="2017" name="Int. J. Syst. Evol. Microbiol.">
        <title>Ramlibacter alkalitolerans sp. nov., alkali-tolerant bacterium isolated from soil of ginseng.</title>
        <authorList>
            <person name="Lee D.H."/>
            <person name="Cha C.J."/>
        </authorList>
    </citation>
    <scope>NUCLEOTIDE SEQUENCE [LARGE SCALE GENOMIC DNA]</scope>
    <source>
        <strain evidence="9 10">KACC 19305</strain>
    </source>
</reference>
<dbReference type="CDD" id="cd00130">
    <property type="entry name" value="PAS"/>
    <property type="match status" value="1"/>
</dbReference>
<dbReference type="Pfam" id="PF00072">
    <property type="entry name" value="Response_reg"/>
    <property type="match status" value="1"/>
</dbReference>
<dbReference type="PANTHER" id="PTHR43047">
    <property type="entry name" value="TWO-COMPONENT HISTIDINE PROTEIN KINASE"/>
    <property type="match status" value="1"/>
</dbReference>
<keyword evidence="3 6" id="KW-0597">Phosphoprotein</keyword>
<dbReference type="CDD" id="cd17580">
    <property type="entry name" value="REC_2_DhkD-like"/>
    <property type="match status" value="1"/>
</dbReference>
<dbReference type="InterPro" id="IPR011006">
    <property type="entry name" value="CheY-like_superfamily"/>
</dbReference>
<dbReference type="SUPFAM" id="SSF55874">
    <property type="entry name" value="ATPase domain of HSP90 chaperone/DNA topoisomerase II/histidine kinase"/>
    <property type="match status" value="1"/>
</dbReference>
<evidence type="ECO:0000313" key="9">
    <source>
        <dbReference type="EMBL" id="MBL0426494.1"/>
    </source>
</evidence>
<evidence type="ECO:0000256" key="5">
    <source>
        <dbReference type="ARBA" id="ARBA00022777"/>
    </source>
</evidence>
<keyword evidence="10" id="KW-1185">Reference proteome</keyword>
<dbReference type="InterPro" id="IPR036097">
    <property type="entry name" value="HisK_dim/P_sf"/>
</dbReference>
<dbReference type="Pfam" id="PF13188">
    <property type="entry name" value="PAS_8"/>
    <property type="match status" value="1"/>
</dbReference>
<sequence>MKPSPIHRCAPAPHPGTPCMPGGEYQALFDATDEGFCIIRVLFDAAGEPVDGLFLRANPSFERQSGLRDVIGRHMRALPLAGDEEHWLRVFGSVARSGQAIHMSDRSEPLGRWFDVHAFRIGQAGQALVGVRFSDITHRRRVEERLGSVRRIKTVGVLFWGEHFRLVDANDGFLEMSGYAREEALDLTWQQLTPAEFHAVSRNAVQEVMALGETAPYEKQYIRKDGSRWWGLFAARRIGDEVVEFVLDVTTRKCAEEALRQADRRKDEFLATLAHELRNPLAPIRNGLQILRLTLPREAEAPLRTIGIMDRQLDHLVRLVDDLLDIARIGAGKVRIERDVVSLRDVLARSVEATQAAIDAKRHRLELELPQEECHVEGDLDRLAQVFSNLLSNAAKYTPPGGRIRLELNIREREALVRISDTGIGIPKEQQQRVFELFSQVHDHERHAEGGLGIGLSLVHSLVKLHGGSVTVESDGPGQGSHFCVRLPRVVAPAQAGDAGAEEARPAAGCRILIADDNADAAETLAMLLEIEGHEVATACDGIEAIARVKDFRPDIAFLDIGMPVMGGLEAARQIRGLPAGERVRLVALTGWGQPGDRERTAAAGFDLHLVKPLTASALQEALDRLRGK</sequence>
<dbReference type="PROSITE" id="PS50109">
    <property type="entry name" value="HIS_KIN"/>
    <property type="match status" value="1"/>
</dbReference>
<comment type="catalytic activity">
    <reaction evidence="1">
        <text>ATP + protein L-histidine = ADP + protein N-phospho-L-histidine.</text>
        <dbReference type="EC" id="2.7.13.3"/>
    </reaction>
</comment>
<dbReference type="InterPro" id="IPR000014">
    <property type="entry name" value="PAS"/>
</dbReference>
<evidence type="ECO:0000259" key="8">
    <source>
        <dbReference type="PROSITE" id="PS50110"/>
    </source>
</evidence>
<dbReference type="Pfam" id="PF02518">
    <property type="entry name" value="HATPase_c"/>
    <property type="match status" value="1"/>
</dbReference>
<feature type="domain" description="Histidine kinase" evidence="7">
    <location>
        <begin position="272"/>
        <end position="491"/>
    </location>
</feature>
<feature type="modified residue" description="4-aspartylphosphate" evidence="6">
    <location>
        <position position="560"/>
    </location>
</feature>
<dbReference type="Proteomes" id="UP000622707">
    <property type="component" value="Unassembled WGS sequence"/>
</dbReference>
<evidence type="ECO:0000256" key="4">
    <source>
        <dbReference type="ARBA" id="ARBA00022679"/>
    </source>
</evidence>
<dbReference type="EMBL" id="JAEQND010000008">
    <property type="protein sequence ID" value="MBL0426494.1"/>
    <property type="molecule type" value="Genomic_DNA"/>
</dbReference>
<dbReference type="InterPro" id="IPR005467">
    <property type="entry name" value="His_kinase_dom"/>
</dbReference>
<dbReference type="InterPro" id="IPR036890">
    <property type="entry name" value="HATPase_C_sf"/>
</dbReference>
<dbReference type="Gene3D" id="1.10.287.130">
    <property type="match status" value="1"/>
</dbReference>
<dbReference type="SUPFAM" id="SSF55785">
    <property type="entry name" value="PYP-like sensor domain (PAS domain)"/>
    <property type="match status" value="2"/>
</dbReference>
<dbReference type="CDD" id="cd00082">
    <property type="entry name" value="HisKA"/>
    <property type="match status" value="1"/>
</dbReference>
<dbReference type="SUPFAM" id="SSF52172">
    <property type="entry name" value="CheY-like"/>
    <property type="match status" value="1"/>
</dbReference>
<evidence type="ECO:0000256" key="6">
    <source>
        <dbReference type="PROSITE-ProRule" id="PRU00169"/>
    </source>
</evidence>